<dbReference type="AlphaFoldDB" id="A0A8J6YV50"/>
<dbReference type="Gene3D" id="2.40.128.110">
    <property type="entry name" value="Lipid/polyisoprenoid-binding, YceI-like"/>
    <property type="match status" value="1"/>
</dbReference>
<dbReference type="EMBL" id="JACVXA010000001">
    <property type="protein sequence ID" value="MBE3636638.1"/>
    <property type="molecule type" value="Genomic_DNA"/>
</dbReference>
<evidence type="ECO:0000256" key="1">
    <source>
        <dbReference type="SAM" id="SignalP"/>
    </source>
</evidence>
<evidence type="ECO:0000313" key="4">
    <source>
        <dbReference type="Proteomes" id="UP000609121"/>
    </source>
</evidence>
<dbReference type="SMART" id="SM00867">
    <property type="entry name" value="YceI"/>
    <property type="match status" value="1"/>
</dbReference>
<organism evidence="3 4">
    <name type="scientific">Mangrovicoccus algicola</name>
    <dbReference type="NCBI Taxonomy" id="2771008"/>
    <lineage>
        <taxon>Bacteria</taxon>
        <taxon>Pseudomonadati</taxon>
        <taxon>Pseudomonadota</taxon>
        <taxon>Alphaproteobacteria</taxon>
        <taxon>Rhodobacterales</taxon>
        <taxon>Paracoccaceae</taxon>
        <taxon>Mangrovicoccus</taxon>
    </lineage>
</organism>
<comment type="caution">
    <text evidence="3">The sequence shown here is derived from an EMBL/GenBank/DDBJ whole genome shotgun (WGS) entry which is preliminary data.</text>
</comment>
<dbReference type="Proteomes" id="UP000609121">
    <property type="component" value="Unassembled WGS sequence"/>
</dbReference>
<name>A0A8J6YV50_9RHOB</name>
<feature type="domain" description="Lipid/polyisoprenoid-binding YceI-like" evidence="2">
    <location>
        <begin position="26"/>
        <end position="189"/>
    </location>
</feature>
<gene>
    <name evidence="3" type="ORF">ICN82_00295</name>
</gene>
<dbReference type="SUPFAM" id="SSF101874">
    <property type="entry name" value="YceI-like"/>
    <property type="match status" value="1"/>
</dbReference>
<reference evidence="3" key="1">
    <citation type="submission" date="2020-09" db="EMBL/GenBank/DDBJ databases">
        <title>A novel bacterium of genus Mangrovicoccus, isolated from South China Sea.</title>
        <authorList>
            <person name="Huang H."/>
            <person name="Mo K."/>
            <person name="Hu Y."/>
        </authorList>
    </citation>
    <scope>NUCLEOTIDE SEQUENCE</scope>
    <source>
        <strain evidence="3">HB182678</strain>
    </source>
</reference>
<feature type="signal peptide" evidence="1">
    <location>
        <begin position="1"/>
        <end position="22"/>
    </location>
</feature>
<sequence length="193" mass="20795">MIRRAFLVLTCLLPLLAGAARAEPRDYALDRSGSEVRFTYMVGGVPTEGIMQIKAARMRIDLSRVERSSAEVVLDAASIRAASQMATGALRGEKVLHVARHPEIRFVSRRVSGSLQEGGRIEGEVTIRGITRPLVLQARIYRSAESAPGDLSRLTVLLTGAIARSAFGADGYGDLVSDRVVLHIRARLAASDG</sequence>
<evidence type="ECO:0000259" key="2">
    <source>
        <dbReference type="SMART" id="SM00867"/>
    </source>
</evidence>
<accession>A0A8J6YV50</accession>
<evidence type="ECO:0000313" key="3">
    <source>
        <dbReference type="EMBL" id="MBE3636638.1"/>
    </source>
</evidence>
<keyword evidence="1" id="KW-0732">Signal</keyword>
<protein>
    <submittedName>
        <fullName evidence="3">YceI family protein</fullName>
    </submittedName>
</protein>
<dbReference type="InterPro" id="IPR007372">
    <property type="entry name" value="Lipid/polyisoprenoid-bd_YceI"/>
</dbReference>
<dbReference type="InterPro" id="IPR036761">
    <property type="entry name" value="TTHA0802/YceI-like_sf"/>
</dbReference>
<dbReference type="PANTHER" id="PTHR34406">
    <property type="entry name" value="PROTEIN YCEI"/>
    <property type="match status" value="1"/>
</dbReference>
<dbReference type="Pfam" id="PF04264">
    <property type="entry name" value="YceI"/>
    <property type="match status" value="1"/>
</dbReference>
<dbReference type="PANTHER" id="PTHR34406:SF1">
    <property type="entry name" value="PROTEIN YCEI"/>
    <property type="match status" value="1"/>
</dbReference>
<feature type="chain" id="PRO_5035235529" evidence="1">
    <location>
        <begin position="23"/>
        <end position="193"/>
    </location>
</feature>
<keyword evidence="4" id="KW-1185">Reference proteome</keyword>
<dbReference type="RefSeq" id="WP_193178822.1">
    <property type="nucleotide sequence ID" value="NZ_JACVXA010000001.1"/>
</dbReference>
<proteinExistence type="predicted"/>